<dbReference type="Pfam" id="PF01126">
    <property type="entry name" value="Heme_oxygenase"/>
    <property type="match status" value="1"/>
</dbReference>
<proteinExistence type="predicted"/>
<dbReference type="GO" id="GO:0004392">
    <property type="term" value="F:heme oxygenase (decyclizing) activity"/>
    <property type="evidence" value="ECO:0007669"/>
    <property type="project" value="InterPro"/>
</dbReference>
<evidence type="ECO:0000256" key="1">
    <source>
        <dbReference type="SAM" id="MobiDB-lite"/>
    </source>
</evidence>
<sequence>MPALESLSPNPTLAPAPYPHGRSPERLSLALRAGTGAAHEAVEHATGLPGSVATLAEYRACLAGFARVIGPLEQSLRAVPGFAAYGICLDERARMPALRADLRHLGIDADALAPVSPPRLGDLAAGLGALYVVEGSVLGGRVILDALSGRLGDEIAAAAAFFGGRGPRTGLLWQTFRAALDRFGEDHPGRASDVIAGAERTFDAFTAAFRAHPIAGGQP</sequence>
<dbReference type="SUPFAM" id="SSF48613">
    <property type="entry name" value="Heme oxygenase-like"/>
    <property type="match status" value="1"/>
</dbReference>
<gene>
    <name evidence="2" type="ORF">F0L46_15430</name>
</gene>
<dbReference type="EMBL" id="VUOA01000028">
    <property type="protein sequence ID" value="KAA2236107.1"/>
    <property type="molecule type" value="Genomic_DNA"/>
</dbReference>
<accession>A0A5B2VDD6</accession>
<dbReference type="Gene3D" id="1.20.910.10">
    <property type="entry name" value="Heme oxygenase-like"/>
    <property type="match status" value="1"/>
</dbReference>
<dbReference type="Proteomes" id="UP000323142">
    <property type="component" value="Unassembled WGS sequence"/>
</dbReference>
<comment type="caution">
    <text evidence="2">The sequence shown here is derived from an EMBL/GenBank/DDBJ whole genome shotgun (WGS) entry which is preliminary data.</text>
</comment>
<protein>
    <submittedName>
        <fullName evidence="2">Biliverdin-producing heme oxygenase</fullName>
    </submittedName>
</protein>
<dbReference type="AlphaFoldDB" id="A0A5B2VDD6"/>
<organism evidence="2 3">
    <name type="scientific">Salinarimonas soli</name>
    <dbReference type="NCBI Taxonomy" id="1638099"/>
    <lineage>
        <taxon>Bacteria</taxon>
        <taxon>Pseudomonadati</taxon>
        <taxon>Pseudomonadota</taxon>
        <taxon>Alphaproteobacteria</taxon>
        <taxon>Hyphomicrobiales</taxon>
        <taxon>Salinarimonadaceae</taxon>
        <taxon>Salinarimonas</taxon>
    </lineage>
</organism>
<reference evidence="2 3" key="2">
    <citation type="submission" date="2019-09" db="EMBL/GenBank/DDBJ databases">
        <authorList>
            <person name="Jin C."/>
        </authorList>
    </citation>
    <scope>NUCLEOTIDE SEQUENCE [LARGE SCALE GENOMIC DNA]</scope>
    <source>
        <strain evidence="2 3">BN140002</strain>
    </source>
</reference>
<feature type="region of interest" description="Disordered" evidence="1">
    <location>
        <begin position="1"/>
        <end position="21"/>
    </location>
</feature>
<evidence type="ECO:0000313" key="3">
    <source>
        <dbReference type="Proteomes" id="UP000323142"/>
    </source>
</evidence>
<reference evidence="2 3" key="1">
    <citation type="submission" date="2019-09" db="EMBL/GenBank/DDBJ databases">
        <title>Salinarimonas rosea gen. nov., sp. nov., a new member of the a-2 subgroup of the Proteobacteria.</title>
        <authorList>
            <person name="Liu J."/>
        </authorList>
    </citation>
    <scope>NUCLEOTIDE SEQUENCE [LARGE SCALE GENOMIC DNA]</scope>
    <source>
        <strain evidence="2 3">BN140002</strain>
    </source>
</reference>
<dbReference type="InterPro" id="IPR016084">
    <property type="entry name" value="Haem_Oase-like_multi-hlx"/>
</dbReference>
<evidence type="ECO:0000313" key="2">
    <source>
        <dbReference type="EMBL" id="KAA2236107.1"/>
    </source>
</evidence>
<dbReference type="OrthoDB" id="9149607at2"/>
<name>A0A5B2VDD6_9HYPH</name>
<dbReference type="CDD" id="cd19166">
    <property type="entry name" value="HemeO-bac"/>
    <property type="match status" value="1"/>
</dbReference>
<dbReference type="InterPro" id="IPR016053">
    <property type="entry name" value="Haem_Oase-like"/>
</dbReference>
<keyword evidence="3" id="KW-1185">Reference proteome</keyword>
<dbReference type="RefSeq" id="WP_149819105.1">
    <property type="nucleotide sequence ID" value="NZ_VUOA01000028.1"/>
</dbReference>
<dbReference type="GO" id="GO:0006788">
    <property type="term" value="P:heme oxidation"/>
    <property type="evidence" value="ECO:0007669"/>
    <property type="project" value="InterPro"/>
</dbReference>